<dbReference type="GO" id="GO:0004519">
    <property type="term" value="F:endonuclease activity"/>
    <property type="evidence" value="ECO:0007669"/>
    <property type="project" value="UniProtKB-KW"/>
</dbReference>
<dbReference type="AlphaFoldDB" id="A0A3S3AM52"/>
<dbReference type="OrthoDB" id="4364653at2"/>
<name>A0A3S3AM52_9NOCA</name>
<accession>A0A3S3AM52</accession>
<comment type="caution">
    <text evidence="2">The sequence shown here is derived from an EMBL/GenBank/DDBJ whole genome shotgun (WGS) entry which is preliminary data.</text>
</comment>
<dbReference type="Proteomes" id="UP000286208">
    <property type="component" value="Unassembled WGS sequence"/>
</dbReference>
<protein>
    <submittedName>
        <fullName evidence="2">HNH endonuclease</fullName>
    </submittedName>
</protein>
<sequence>MALAQRLVALLETGQRQSTYKLATLMALIDACVENFPAADSTLAVPIQEIAHRVIAYYWNQSRPYDERGLLSQNKNGGRSIPDLIAPVRNTLMGQRVRTAEAAREAEAPEYLRLARKVERIVAQLPLTHLQTVPARGSGVGRQDFIFDASRLHKKMTLAELDAHGPIVLHAGVAKALRELAPLLKPMLEMLWATDVANMNRSHLETDDIAGFLFGSDRTALTSLTPHLRDLQDNRCFYCDRTVQTAHVDHVLPWSRIPIDGVANLVLTDDRCNLSKLASLPVPEHLSRALSRPALDLAEVSKMTRFPVLLDRTQRASLGLYGTIAPGSPLWQAPNRYVPHREPGRRSFSF</sequence>
<evidence type="ECO:0000313" key="3">
    <source>
        <dbReference type="Proteomes" id="UP000286208"/>
    </source>
</evidence>
<reference evidence="2 3" key="1">
    <citation type="submission" date="2018-11" db="EMBL/GenBank/DDBJ databases">
        <title>Rhodococcus spongicola sp. nov. and Rhodococcus xishaensis sp. nov. from marine sponges.</title>
        <authorList>
            <person name="Li L."/>
            <person name="Lin H.W."/>
        </authorList>
    </citation>
    <scope>NUCLEOTIDE SEQUENCE [LARGE SCALE GENOMIC DNA]</scope>
    <source>
        <strain evidence="2 3">CCTCC AB2014297</strain>
    </source>
</reference>
<evidence type="ECO:0000313" key="2">
    <source>
        <dbReference type="EMBL" id="RVW11652.1"/>
    </source>
</evidence>
<keyword evidence="2" id="KW-0255">Endonuclease</keyword>
<dbReference type="Pfam" id="PF13395">
    <property type="entry name" value="HNH_4"/>
    <property type="match status" value="1"/>
</dbReference>
<proteinExistence type="predicted"/>
<feature type="domain" description="HNH nuclease" evidence="1">
    <location>
        <begin position="241"/>
        <end position="281"/>
    </location>
</feature>
<evidence type="ECO:0000259" key="1">
    <source>
        <dbReference type="Pfam" id="PF13395"/>
    </source>
</evidence>
<dbReference type="CDD" id="cd00085">
    <property type="entry name" value="HNHc"/>
    <property type="match status" value="1"/>
</dbReference>
<keyword evidence="2" id="KW-0378">Hydrolase</keyword>
<dbReference type="InterPro" id="IPR003615">
    <property type="entry name" value="HNH_nuc"/>
</dbReference>
<keyword evidence="2" id="KW-0540">Nuclease</keyword>
<organism evidence="2 3">
    <name type="scientific">Prescottella agglutinans</name>
    <dbReference type="NCBI Taxonomy" id="1644129"/>
    <lineage>
        <taxon>Bacteria</taxon>
        <taxon>Bacillati</taxon>
        <taxon>Actinomycetota</taxon>
        <taxon>Actinomycetes</taxon>
        <taxon>Mycobacteriales</taxon>
        <taxon>Nocardiaceae</taxon>
        <taxon>Prescottella</taxon>
    </lineage>
</organism>
<gene>
    <name evidence="2" type="ORF">EGT67_02790</name>
</gene>
<keyword evidence="3" id="KW-1185">Reference proteome</keyword>
<dbReference type="Gene3D" id="1.10.30.50">
    <property type="match status" value="1"/>
</dbReference>
<dbReference type="EMBL" id="RKLP01000001">
    <property type="protein sequence ID" value="RVW11652.1"/>
    <property type="molecule type" value="Genomic_DNA"/>
</dbReference>